<dbReference type="PANTHER" id="PTHR43133:SF46">
    <property type="entry name" value="RNA POLYMERASE SIGMA-70 FACTOR ECF SUBFAMILY"/>
    <property type="match status" value="1"/>
</dbReference>
<feature type="region of interest" description="Disordered" evidence="5">
    <location>
        <begin position="108"/>
        <end position="129"/>
    </location>
</feature>
<dbReference type="Pfam" id="PF08281">
    <property type="entry name" value="Sigma70_r4_2"/>
    <property type="match status" value="1"/>
</dbReference>
<dbReference type="CDD" id="cd06171">
    <property type="entry name" value="Sigma70_r4"/>
    <property type="match status" value="1"/>
</dbReference>
<dbReference type="InterPro" id="IPR013324">
    <property type="entry name" value="RNA_pol_sigma_r3/r4-like"/>
</dbReference>
<evidence type="ECO:0000256" key="2">
    <source>
        <dbReference type="ARBA" id="ARBA00023015"/>
    </source>
</evidence>
<feature type="domain" description="RNA polymerase sigma factor 70 region 4 type 2" evidence="7">
    <location>
        <begin position="140"/>
        <end position="188"/>
    </location>
</feature>
<accession>A0A143BM20</accession>
<dbReference type="STRING" id="1379270.GEMMAAP_17650"/>
<name>A0A143BM20_9BACT</name>
<keyword evidence="2" id="KW-0805">Transcription regulation</keyword>
<keyword evidence="3" id="KW-0731">Sigma factor</keyword>
<organism evidence="8 9">
    <name type="scientific">Gemmatimonas phototrophica</name>
    <dbReference type="NCBI Taxonomy" id="1379270"/>
    <lineage>
        <taxon>Bacteria</taxon>
        <taxon>Pseudomonadati</taxon>
        <taxon>Gemmatimonadota</taxon>
        <taxon>Gemmatimonadia</taxon>
        <taxon>Gemmatimonadales</taxon>
        <taxon>Gemmatimonadaceae</taxon>
        <taxon>Gemmatimonas</taxon>
    </lineage>
</organism>
<dbReference type="InterPro" id="IPR039425">
    <property type="entry name" value="RNA_pol_sigma-70-like"/>
</dbReference>
<reference evidence="8 9" key="2">
    <citation type="journal article" date="2016" name="Environ. Microbiol. Rep.">
        <title>Metagenomic evidence for the presence of phototrophic Gemmatimonadetes bacteria in diverse environments.</title>
        <authorList>
            <person name="Zeng Y."/>
            <person name="Baumbach J."/>
            <person name="Barbosa E.G."/>
            <person name="Azevedo V."/>
            <person name="Zhang C."/>
            <person name="Koblizek M."/>
        </authorList>
    </citation>
    <scope>NUCLEOTIDE SEQUENCE [LARGE SCALE GENOMIC DNA]</scope>
    <source>
        <strain evidence="8 9">AP64</strain>
    </source>
</reference>
<proteinExistence type="inferred from homology"/>
<evidence type="ECO:0000259" key="6">
    <source>
        <dbReference type="Pfam" id="PF04542"/>
    </source>
</evidence>
<evidence type="ECO:0008006" key="10">
    <source>
        <dbReference type="Google" id="ProtNLM"/>
    </source>
</evidence>
<keyword evidence="9" id="KW-1185">Reference proteome</keyword>
<dbReference type="NCBIfam" id="TIGR02985">
    <property type="entry name" value="Sig70_bacteroi1"/>
    <property type="match status" value="1"/>
</dbReference>
<keyword evidence="4" id="KW-0804">Transcription</keyword>
<dbReference type="Pfam" id="PF04542">
    <property type="entry name" value="Sigma70_r2"/>
    <property type="match status" value="1"/>
</dbReference>
<dbReference type="PANTHER" id="PTHR43133">
    <property type="entry name" value="RNA POLYMERASE ECF-TYPE SIGMA FACTO"/>
    <property type="match status" value="1"/>
</dbReference>
<reference evidence="8 9" key="1">
    <citation type="journal article" date="2014" name="Proc. Natl. Acad. Sci. U.S.A.">
        <title>Functional type 2 photosynthetic reaction centers found in the rare bacterial phylum Gemmatimonadetes.</title>
        <authorList>
            <person name="Zeng Y."/>
            <person name="Feng F."/>
            <person name="Medova H."/>
            <person name="Dean J."/>
            <person name="Koblizek M."/>
        </authorList>
    </citation>
    <scope>NUCLEOTIDE SEQUENCE [LARGE SCALE GENOMIC DNA]</scope>
    <source>
        <strain evidence="8 9">AP64</strain>
    </source>
</reference>
<dbReference type="GO" id="GO:0016987">
    <property type="term" value="F:sigma factor activity"/>
    <property type="evidence" value="ECO:0007669"/>
    <property type="project" value="UniProtKB-KW"/>
</dbReference>
<dbReference type="Gene3D" id="1.10.1740.10">
    <property type="match status" value="1"/>
</dbReference>
<dbReference type="InterPro" id="IPR036388">
    <property type="entry name" value="WH-like_DNA-bd_sf"/>
</dbReference>
<evidence type="ECO:0000256" key="3">
    <source>
        <dbReference type="ARBA" id="ARBA00023082"/>
    </source>
</evidence>
<feature type="compositionally biased region" description="Low complexity" evidence="5">
    <location>
        <begin position="110"/>
        <end position="123"/>
    </location>
</feature>
<gene>
    <name evidence="8" type="ORF">GEMMAAP_17650</name>
</gene>
<feature type="domain" description="RNA polymerase sigma-70 region 2" evidence="6">
    <location>
        <begin position="35"/>
        <end position="101"/>
    </location>
</feature>
<evidence type="ECO:0000313" key="8">
    <source>
        <dbReference type="EMBL" id="AMW06116.1"/>
    </source>
</evidence>
<dbReference type="Gene3D" id="1.10.10.10">
    <property type="entry name" value="Winged helix-like DNA-binding domain superfamily/Winged helix DNA-binding domain"/>
    <property type="match status" value="1"/>
</dbReference>
<sequence>MPPLPPPLSVSSLPDPPLFDLAAVQAGDEGTFQALFDALYGPLLRYAQSYLDEPAAAEDLVQEAFVRLWDRRASLPADVTLSAYLYKTVRNLALNVRRDRATRERLLEDPAAQEGAATPAAVPQPDAEVEGEDLGGRLTGYLADLPPRQREAIQLSRFEGLTHHEVAVAMGCSPRTVNNHLVAALSTLRRRLSEAGSLVAAVAWWLT</sequence>
<evidence type="ECO:0000256" key="1">
    <source>
        <dbReference type="ARBA" id="ARBA00010641"/>
    </source>
</evidence>
<dbReference type="RefSeq" id="WP_075071563.1">
    <property type="nucleotide sequence ID" value="NZ_CP011454.1"/>
</dbReference>
<protein>
    <recommendedName>
        <fullName evidence="10">HTH luxR-type domain-containing protein</fullName>
    </recommendedName>
</protein>
<dbReference type="GO" id="GO:0006352">
    <property type="term" value="P:DNA-templated transcription initiation"/>
    <property type="evidence" value="ECO:0007669"/>
    <property type="project" value="InterPro"/>
</dbReference>
<dbReference type="InterPro" id="IPR014327">
    <property type="entry name" value="RNA_pol_sigma70_bacteroid"/>
</dbReference>
<evidence type="ECO:0000313" key="9">
    <source>
        <dbReference type="Proteomes" id="UP000076404"/>
    </source>
</evidence>
<evidence type="ECO:0000256" key="4">
    <source>
        <dbReference type="ARBA" id="ARBA00023163"/>
    </source>
</evidence>
<dbReference type="KEGG" id="gph:GEMMAAP_17650"/>
<dbReference type="Proteomes" id="UP000076404">
    <property type="component" value="Chromosome"/>
</dbReference>
<dbReference type="AlphaFoldDB" id="A0A143BM20"/>
<dbReference type="EMBL" id="CP011454">
    <property type="protein sequence ID" value="AMW06116.1"/>
    <property type="molecule type" value="Genomic_DNA"/>
</dbReference>
<dbReference type="SUPFAM" id="SSF88946">
    <property type="entry name" value="Sigma2 domain of RNA polymerase sigma factors"/>
    <property type="match status" value="1"/>
</dbReference>
<dbReference type="InterPro" id="IPR013325">
    <property type="entry name" value="RNA_pol_sigma_r2"/>
</dbReference>
<dbReference type="SUPFAM" id="SSF88659">
    <property type="entry name" value="Sigma3 and sigma4 domains of RNA polymerase sigma factors"/>
    <property type="match status" value="1"/>
</dbReference>
<dbReference type="NCBIfam" id="TIGR02937">
    <property type="entry name" value="sigma70-ECF"/>
    <property type="match status" value="1"/>
</dbReference>
<dbReference type="OrthoDB" id="659855at2"/>
<dbReference type="InterPro" id="IPR014284">
    <property type="entry name" value="RNA_pol_sigma-70_dom"/>
</dbReference>
<dbReference type="InterPro" id="IPR007627">
    <property type="entry name" value="RNA_pol_sigma70_r2"/>
</dbReference>
<dbReference type="InterPro" id="IPR013249">
    <property type="entry name" value="RNA_pol_sigma70_r4_t2"/>
</dbReference>
<comment type="similarity">
    <text evidence="1">Belongs to the sigma-70 factor family. ECF subfamily.</text>
</comment>
<dbReference type="eggNOG" id="COG1595">
    <property type="taxonomic scope" value="Bacteria"/>
</dbReference>
<evidence type="ECO:0000259" key="7">
    <source>
        <dbReference type="Pfam" id="PF08281"/>
    </source>
</evidence>
<evidence type="ECO:0000256" key="5">
    <source>
        <dbReference type="SAM" id="MobiDB-lite"/>
    </source>
</evidence>
<dbReference type="GO" id="GO:0003677">
    <property type="term" value="F:DNA binding"/>
    <property type="evidence" value="ECO:0007669"/>
    <property type="project" value="InterPro"/>
</dbReference>